<dbReference type="STRING" id="52131.GA0061100_11525"/>
<dbReference type="Proteomes" id="UP000186228">
    <property type="component" value="Unassembled WGS sequence"/>
</dbReference>
<dbReference type="EMBL" id="FMAC01000015">
    <property type="protein sequence ID" value="SCB37519.1"/>
    <property type="molecule type" value="Genomic_DNA"/>
</dbReference>
<sequence>MTVTTDLVAEFVRAANSLPKLPAAERRRLLERGVTASGALRGLLLKTGKVAPFDASTEAVVGEIVENLEEMSDETVAKALLALASQIRTLRILNREPAALI</sequence>
<accession>A0A1C3WBT5</accession>
<evidence type="ECO:0000313" key="2">
    <source>
        <dbReference type="Proteomes" id="UP000186228"/>
    </source>
</evidence>
<organism evidence="1 2">
    <name type="scientific">Rhizobium hainanense</name>
    <dbReference type="NCBI Taxonomy" id="52131"/>
    <lineage>
        <taxon>Bacteria</taxon>
        <taxon>Pseudomonadati</taxon>
        <taxon>Pseudomonadota</taxon>
        <taxon>Alphaproteobacteria</taxon>
        <taxon>Hyphomicrobiales</taxon>
        <taxon>Rhizobiaceae</taxon>
        <taxon>Rhizobium/Agrobacterium group</taxon>
        <taxon>Rhizobium</taxon>
    </lineage>
</organism>
<evidence type="ECO:0000313" key="1">
    <source>
        <dbReference type="EMBL" id="SCB37519.1"/>
    </source>
</evidence>
<name>A0A1C3WBT5_9HYPH</name>
<protein>
    <submittedName>
        <fullName evidence="1">Uncharacterized protein</fullName>
    </submittedName>
</protein>
<dbReference type="OrthoDB" id="8373752at2"/>
<gene>
    <name evidence="1" type="ORF">GA0061100_11525</name>
</gene>
<keyword evidence="2" id="KW-1185">Reference proteome</keyword>
<reference evidence="2" key="1">
    <citation type="submission" date="2016-08" db="EMBL/GenBank/DDBJ databases">
        <authorList>
            <person name="Varghese N."/>
            <person name="Submissions Spin"/>
        </authorList>
    </citation>
    <scope>NUCLEOTIDE SEQUENCE [LARGE SCALE GENOMIC DNA]</scope>
    <source>
        <strain evidence="2">CCBAU 57015</strain>
    </source>
</reference>
<dbReference type="AlphaFoldDB" id="A0A1C3WBT5"/>
<proteinExistence type="predicted"/>